<dbReference type="HOGENOM" id="CLU_040681_12_0_4"/>
<proteinExistence type="predicted"/>
<evidence type="ECO:0000259" key="3">
    <source>
        <dbReference type="PROSITE" id="PS51371"/>
    </source>
</evidence>
<dbReference type="AlphaFoldDB" id="T1XK75"/>
<sequence length="169" mass="17787">MNIKSLCRREVVGISANAGLREAAALMCEQHVGSLVVVTNDTPSKVVGIVTDRDLALDGLGHDQPQPDQPVGELVRGRPLAVPSSAGLREAAEAMESAGVRRLLVVDDDGGVVGIVSADDLLVAMAEDLAKLAQALRRNISRETSERGVFTGASRPRVTYPFFGTVASQ</sequence>
<organism evidence="4 5">
    <name type="scientific">Variovorax paradoxus B4</name>
    <dbReference type="NCBI Taxonomy" id="1246301"/>
    <lineage>
        <taxon>Bacteria</taxon>
        <taxon>Pseudomonadati</taxon>
        <taxon>Pseudomonadota</taxon>
        <taxon>Betaproteobacteria</taxon>
        <taxon>Burkholderiales</taxon>
        <taxon>Comamonadaceae</taxon>
        <taxon>Variovorax</taxon>
    </lineage>
</organism>
<dbReference type="PATRIC" id="fig|1246301.3.peg.5945"/>
<protein>
    <submittedName>
        <fullName evidence="4">CBS domain-containing protein</fullName>
    </submittedName>
</protein>
<dbReference type="InterPro" id="IPR051257">
    <property type="entry name" value="Diverse_CBS-Domain"/>
</dbReference>
<dbReference type="PROSITE" id="PS51371">
    <property type="entry name" value="CBS"/>
    <property type="match status" value="2"/>
</dbReference>
<dbReference type="Proteomes" id="UP000016223">
    <property type="component" value="Chromosome 2"/>
</dbReference>
<dbReference type="SMART" id="SM00116">
    <property type="entry name" value="CBS"/>
    <property type="match status" value="2"/>
</dbReference>
<evidence type="ECO:0000313" key="5">
    <source>
        <dbReference type="Proteomes" id="UP000016223"/>
    </source>
</evidence>
<evidence type="ECO:0000313" key="4">
    <source>
        <dbReference type="EMBL" id="AGU52983.1"/>
    </source>
</evidence>
<feature type="domain" description="CBS" evidence="3">
    <location>
        <begin position="74"/>
        <end position="132"/>
    </location>
</feature>
<dbReference type="PANTHER" id="PTHR43080:SF2">
    <property type="entry name" value="CBS DOMAIN-CONTAINING PROTEIN"/>
    <property type="match status" value="1"/>
</dbReference>
<dbReference type="Gene3D" id="3.10.580.10">
    <property type="entry name" value="CBS-domain"/>
    <property type="match status" value="1"/>
</dbReference>
<reference evidence="4 5" key="1">
    <citation type="submission" date="2012-10" db="EMBL/GenBank/DDBJ databases">
        <title>Genome sequence of Variovorax paradoxus B4.</title>
        <authorList>
            <person name="Schuldes J."/>
            <person name="Brandt U."/>
            <person name="Hiessl S."/>
            <person name="Wuebbeler J.H."/>
            <person name="Thuermer A."/>
            <person name="Steinbuechel A."/>
            <person name="Daniel R."/>
        </authorList>
    </citation>
    <scope>NUCLEOTIDE SEQUENCE [LARGE SCALE GENOMIC DNA]</scope>
    <source>
        <strain evidence="4 5">B4</strain>
    </source>
</reference>
<dbReference type="InterPro" id="IPR000644">
    <property type="entry name" value="CBS_dom"/>
</dbReference>
<dbReference type="InterPro" id="IPR046342">
    <property type="entry name" value="CBS_dom_sf"/>
</dbReference>
<dbReference type="PANTHER" id="PTHR43080">
    <property type="entry name" value="CBS DOMAIN-CONTAINING PROTEIN CBSX3, MITOCHONDRIAL"/>
    <property type="match status" value="1"/>
</dbReference>
<dbReference type="KEGG" id="vpd:VAPA_2c04230"/>
<name>T1XK75_VARPD</name>
<feature type="domain" description="CBS" evidence="3">
    <location>
        <begin position="7"/>
        <end position="69"/>
    </location>
</feature>
<dbReference type="RefSeq" id="WP_021003812.1">
    <property type="nucleotide sequence ID" value="NC_022234.1"/>
</dbReference>
<evidence type="ECO:0000256" key="1">
    <source>
        <dbReference type="ARBA" id="ARBA00023122"/>
    </source>
</evidence>
<dbReference type="Pfam" id="PF00571">
    <property type="entry name" value="CBS"/>
    <property type="match status" value="2"/>
</dbReference>
<keyword evidence="1 2" id="KW-0129">CBS domain</keyword>
<dbReference type="SUPFAM" id="SSF54631">
    <property type="entry name" value="CBS-domain pair"/>
    <property type="match status" value="1"/>
</dbReference>
<dbReference type="EMBL" id="CP003912">
    <property type="protein sequence ID" value="AGU52983.1"/>
    <property type="molecule type" value="Genomic_DNA"/>
</dbReference>
<accession>T1XK75</accession>
<evidence type="ECO:0000256" key="2">
    <source>
        <dbReference type="PROSITE-ProRule" id="PRU00703"/>
    </source>
</evidence>
<gene>
    <name evidence="4" type="ORF">VAPA_2c04230</name>
</gene>
<dbReference type="OrthoDB" id="9794094at2"/>